<proteinExistence type="predicted"/>
<evidence type="ECO:0000313" key="1">
    <source>
        <dbReference type="EMBL" id="GBL95849.1"/>
    </source>
</evidence>
<dbReference type="AlphaFoldDB" id="A0A4Y2BVR1"/>
<keyword evidence="2" id="KW-1185">Reference proteome</keyword>
<dbReference type="EMBL" id="BGPR01000115">
    <property type="protein sequence ID" value="GBL95849.1"/>
    <property type="molecule type" value="Genomic_DNA"/>
</dbReference>
<gene>
    <name evidence="1" type="ORF">AVEN_227101_1</name>
</gene>
<evidence type="ECO:0000313" key="2">
    <source>
        <dbReference type="Proteomes" id="UP000499080"/>
    </source>
</evidence>
<protein>
    <submittedName>
        <fullName evidence="1">Uncharacterized protein</fullName>
    </submittedName>
</protein>
<dbReference type="Proteomes" id="UP000499080">
    <property type="component" value="Unassembled WGS sequence"/>
</dbReference>
<accession>A0A4Y2BVR1</accession>
<organism evidence="1 2">
    <name type="scientific">Araneus ventricosus</name>
    <name type="common">Orbweaver spider</name>
    <name type="synonym">Epeira ventricosa</name>
    <dbReference type="NCBI Taxonomy" id="182803"/>
    <lineage>
        <taxon>Eukaryota</taxon>
        <taxon>Metazoa</taxon>
        <taxon>Ecdysozoa</taxon>
        <taxon>Arthropoda</taxon>
        <taxon>Chelicerata</taxon>
        <taxon>Arachnida</taxon>
        <taxon>Araneae</taxon>
        <taxon>Araneomorphae</taxon>
        <taxon>Entelegynae</taxon>
        <taxon>Araneoidea</taxon>
        <taxon>Araneidae</taxon>
        <taxon>Araneus</taxon>
    </lineage>
</organism>
<name>A0A4Y2BVR1_ARAVE</name>
<sequence>MLPVFLGRFLIERLHPPKSYYAASSWRGWWPWVEWAMYVWSFFSWQGHPRREGHSIISSKNIKAMDKVRLLPLGLVPTEAARSSFTMNRSPIVSFAMDPLELELFENPALVRDFLWASGLLDFV</sequence>
<comment type="caution">
    <text evidence="1">The sequence shown here is derived from an EMBL/GenBank/DDBJ whole genome shotgun (WGS) entry which is preliminary data.</text>
</comment>
<reference evidence="1 2" key="1">
    <citation type="journal article" date="2019" name="Sci. Rep.">
        <title>Orb-weaving spider Araneus ventricosus genome elucidates the spidroin gene catalogue.</title>
        <authorList>
            <person name="Kono N."/>
            <person name="Nakamura H."/>
            <person name="Ohtoshi R."/>
            <person name="Moran D.A.P."/>
            <person name="Shinohara A."/>
            <person name="Yoshida Y."/>
            <person name="Fujiwara M."/>
            <person name="Mori M."/>
            <person name="Tomita M."/>
            <person name="Arakawa K."/>
        </authorList>
    </citation>
    <scope>NUCLEOTIDE SEQUENCE [LARGE SCALE GENOMIC DNA]</scope>
</reference>